<dbReference type="Pfam" id="PF13839">
    <property type="entry name" value="PC-Esterase"/>
    <property type="match status" value="1"/>
</dbReference>
<protein>
    <recommendedName>
        <fullName evidence="2">Trichome birefringence-like C-terminal domain-containing protein</fullName>
    </recommendedName>
</protein>
<evidence type="ECO:0000313" key="3">
    <source>
        <dbReference type="EMBL" id="GKV42721.1"/>
    </source>
</evidence>
<organism evidence="3 4">
    <name type="scientific">Rubroshorea leprosula</name>
    <dbReference type="NCBI Taxonomy" id="152421"/>
    <lineage>
        <taxon>Eukaryota</taxon>
        <taxon>Viridiplantae</taxon>
        <taxon>Streptophyta</taxon>
        <taxon>Embryophyta</taxon>
        <taxon>Tracheophyta</taxon>
        <taxon>Spermatophyta</taxon>
        <taxon>Magnoliopsida</taxon>
        <taxon>eudicotyledons</taxon>
        <taxon>Gunneridae</taxon>
        <taxon>Pentapetalae</taxon>
        <taxon>rosids</taxon>
        <taxon>malvids</taxon>
        <taxon>Malvales</taxon>
        <taxon>Dipterocarpaceae</taxon>
        <taxon>Rubroshorea</taxon>
    </lineage>
</organism>
<evidence type="ECO:0000259" key="2">
    <source>
        <dbReference type="Pfam" id="PF13839"/>
    </source>
</evidence>
<comment type="similarity">
    <text evidence="1">Belongs to the PC-esterase family. TBL subfamily.</text>
</comment>
<gene>
    <name evidence="3" type="ORF">SLEP1_g50099</name>
</gene>
<dbReference type="Proteomes" id="UP001054252">
    <property type="component" value="Unassembled WGS sequence"/>
</dbReference>
<proteinExistence type="inferred from homology"/>
<reference evidence="3 4" key="1">
    <citation type="journal article" date="2021" name="Commun. Biol.">
        <title>The genome of Shorea leprosula (Dipterocarpaceae) highlights the ecological relevance of drought in aseasonal tropical rainforests.</title>
        <authorList>
            <person name="Ng K.K.S."/>
            <person name="Kobayashi M.J."/>
            <person name="Fawcett J.A."/>
            <person name="Hatakeyama M."/>
            <person name="Paape T."/>
            <person name="Ng C.H."/>
            <person name="Ang C.C."/>
            <person name="Tnah L.H."/>
            <person name="Lee C.T."/>
            <person name="Nishiyama T."/>
            <person name="Sese J."/>
            <person name="O'Brien M.J."/>
            <person name="Copetti D."/>
            <person name="Mohd Noor M.I."/>
            <person name="Ong R.C."/>
            <person name="Putra M."/>
            <person name="Sireger I.Z."/>
            <person name="Indrioko S."/>
            <person name="Kosugi Y."/>
            <person name="Izuno A."/>
            <person name="Isagi Y."/>
            <person name="Lee S.L."/>
            <person name="Shimizu K.K."/>
        </authorList>
    </citation>
    <scope>NUCLEOTIDE SEQUENCE [LARGE SCALE GENOMIC DNA]</scope>
    <source>
        <strain evidence="3">214</strain>
    </source>
</reference>
<name>A0AAV5LZ65_9ROSI</name>
<dbReference type="GO" id="GO:0016413">
    <property type="term" value="F:O-acetyltransferase activity"/>
    <property type="evidence" value="ECO:0007669"/>
    <property type="project" value="InterPro"/>
</dbReference>
<dbReference type="GO" id="GO:0005794">
    <property type="term" value="C:Golgi apparatus"/>
    <property type="evidence" value="ECO:0007669"/>
    <property type="project" value="TreeGrafter"/>
</dbReference>
<feature type="domain" description="Trichome birefringence-like C-terminal" evidence="2">
    <location>
        <begin position="1"/>
        <end position="53"/>
    </location>
</feature>
<dbReference type="InterPro" id="IPR029962">
    <property type="entry name" value="TBL"/>
</dbReference>
<evidence type="ECO:0000256" key="1">
    <source>
        <dbReference type="ARBA" id="ARBA00007727"/>
    </source>
</evidence>
<dbReference type="EMBL" id="BPVZ01000161">
    <property type="protein sequence ID" value="GKV42721.1"/>
    <property type="molecule type" value="Genomic_DNA"/>
</dbReference>
<evidence type="ECO:0000313" key="4">
    <source>
        <dbReference type="Proteomes" id="UP001054252"/>
    </source>
</evidence>
<sequence>MSTPVKYLNILELSQYRRDGHPSFYARKQSSWSDCSHWCLSRVPDTWNRLLYASIILGSTINISSPLDASSPS</sequence>
<accession>A0AAV5LZ65</accession>
<dbReference type="AlphaFoldDB" id="A0AAV5LZ65"/>
<dbReference type="PANTHER" id="PTHR32285:SF38">
    <property type="entry name" value="OS01G0614300 PROTEIN"/>
    <property type="match status" value="1"/>
</dbReference>
<dbReference type="InterPro" id="IPR026057">
    <property type="entry name" value="TBL_C"/>
</dbReference>
<keyword evidence="4" id="KW-1185">Reference proteome</keyword>
<comment type="caution">
    <text evidence="3">The sequence shown here is derived from an EMBL/GenBank/DDBJ whole genome shotgun (WGS) entry which is preliminary data.</text>
</comment>
<dbReference type="PANTHER" id="PTHR32285">
    <property type="entry name" value="PROTEIN TRICHOME BIREFRINGENCE-LIKE 9-RELATED"/>
    <property type="match status" value="1"/>
</dbReference>